<feature type="non-terminal residue" evidence="1">
    <location>
        <position position="73"/>
    </location>
</feature>
<protein>
    <submittedName>
        <fullName evidence="1">Uncharacterized protein</fullName>
    </submittedName>
</protein>
<dbReference type="Gene3D" id="2.30.110.50">
    <property type="match status" value="1"/>
</dbReference>
<keyword evidence="2" id="KW-1185">Reference proteome</keyword>
<evidence type="ECO:0000313" key="2">
    <source>
        <dbReference type="Proteomes" id="UP000003778"/>
    </source>
</evidence>
<proteinExistence type="predicted"/>
<organism evidence="1 2">
    <name type="scientific">Haemophilus parainfluenzae HK2019</name>
    <dbReference type="NCBI Taxonomy" id="1095746"/>
    <lineage>
        <taxon>Bacteria</taxon>
        <taxon>Pseudomonadati</taxon>
        <taxon>Pseudomonadota</taxon>
        <taxon>Gammaproteobacteria</taxon>
        <taxon>Pasteurellales</taxon>
        <taxon>Pasteurellaceae</taxon>
        <taxon>Haemophilus</taxon>
    </lineage>
</organism>
<gene>
    <name evidence="1" type="ORF">HMPREF1119_2059</name>
</gene>
<reference evidence="1 2" key="1">
    <citation type="submission" date="2012-04" db="EMBL/GenBank/DDBJ databases">
        <authorList>
            <person name="Durkin A.S."/>
            <person name="McCorrison J."/>
            <person name="Torralba M."/>
            <person name="Gillis M."/>
            <person name="Methe B."/>
            <person name="Sutton G."/>
            <person name="Nelson K.E."/>
        </authorList>
    </citation>
    <scope>NUCLEOTIDE SEQUENCE [LARGE SCALE GENOMIC DNA]</scope>
    <source>
        <strain evidence="1 2">HK2019</strain>
    </source>
</reference>
<dbReference type="Proteomes" id="UP000003778">
    <property type="component" value="Unassembled WGS sequence"/>
</dbReference>
<accession>A0ABP2NX32</accession>
<name>A0ABP2NX32_HAEPA</name>
<dbReference type="SUPFAM" id="SSF69279">
    <property type="entry name" value="Phage tail proteins"/>
    <property type="match status" value="1"/>
</dbReference>
<sequence>MRVVPGCGFTLEGHANSAFNQDWLVVRVAHFGKQTGSLDEEAGEEGNRYENTLFLIPHNKPWRSPLKPRPIIR</sequence>
<comment type="caution">
    <text evidence="1">The sequence shown here is derived from an EMBL/GenBank/DDBJ whole genome shotgun (WGS) entry which is preliminary data.</text>
</comment>
<dbReference type="EMBL" id="AJTC01000027">
    <property type="protein sequence ID" value="EIJ30067.1"/>
    <property type="molecule type" value="Genomic_DNA"/>
</dbReference>
<evidence type="ECO:0000313" key="1">
    <source>
        <dbReference type="EMBL" id="EIJ30067.1"/>
    </source>
</evidence>